<feature type="transmembrane region" description="Helical" evidence="8">
    <location>
        <begin position="56"/>
        <end position="78"/>
    </location>
</feature>
<keyword evidence="5 8" id="KW-0812">Transmembrane</keyword>
<keyword evidence="4" id="KW-1003">Cell membrane</keyword>
<dbReference type="PANTHER" id="PTHR34979:SF1">
    <property type="entry name" value="INNER MEMBRANE PROTEIN YGAZ"/>
    <property type="match status" value="1"/>
</dbReference>
<dbReference type="InterPro" id="IPR011606">
    <property type="entry name" value="Brnchd-chn_aa_trnsp_permease"/>
</dbReference>
<comment type="caution">
    <text evidence="9">The sequence shown here is derived from an EMBL/GenBank/DDBJ whole genome shotgun (WGS) entry which is preliminary data.</text>
</comment>
<dbReference type="GO" id="GO:0005886">
    <property type="term" value="C:plasma membrane"/>
    <property type="evidence" value="ECO:0007669"/>
    <property type="project" value="UniProtKB-SubCell"/>
</dbReference>
<reference evidence="9 10" key="1">
    <citation type="submission" date="2018-08" db="EMBL/GenBank/DDBJ databases">
        <title>Aeromicrobium sp. M2KJ-4, whole genome shotgun sequence.</title>
        <authorList>
            <person name="Tuo L."/>
        </authorList>
    </citation>
    <scope>NUCLEOTIDE SEQUENCE [LARGE SCALE GENOMIC DNA]</scope>
    <source>
        <strain evidence="9 10">M2KJ-4</strain>
    </source>
</reference>
<name>A0A371P9U4_9ACTN</name>
<gene>
    <name evidence="9" type="ORF">DX116_03780</name>
</gene>
<evidence type="ECO:0000256" key="5">
    <source>
        <dbReference type="ARBA" id="ARBA00022692"/>
    </source>
</evidence>
<evidence type="ECO:0000256" key="1">
    <source>
        <dbReference type="ARBA" id="ARBA00004651"/>
    </source>
</evidence>
<sequence length="222" mass="21919">MRSPQRSSGSPSAAAAIGAAVAVVGVAYGTAAAAAGVPGWLIVLTAVTALGASAELLFIAVIAAGGLPLVAAGAALIVNVRNILYGLSVGAFLPRGPLARPLHAHLVNDESVAFAMAEHDPAERLRAFRLVGFAILVAWPTGAAVGALLGHIVPDPDRLGLDAAFPTVFMAILLGLVNRRSAVPAASGALIAIAATPVVAAGLAPVLSLLGLAASTNGEKRA</sequence>
<organism evidence="9 10">
    <name type="scientific">Aeromicrobium endophyticum</name>
    <dbReference type="NCBI Taxonomy" id="2292704"/>
    <lineage>
        <taxon>Bacteria</taxon>
        <taxon>Bacillati</taxon>
        <taxon>Actinomycetota</taxon>
        <taxon>Actinomycetes</taxon>
        <taxon>Propionibacteriales</taxon>
        <taxon>Nocardioidaceae</taxon>
        <taxon>Aeromicrobium</taxon>
    </lineage>
</organism>
<dbReference type="EMBL" id="QUBR01000001">
    <property type="protein sequence ID" value="REK72733.1"/>
    <property type="molecule type" value="Genomic_DNA"/>
</dbReference>
<evidence type="ECO:0000313" key="9">
    <source>
        <dbReference type="EMBL" id="REK72733.1"/>
    </source>
</evidence>
<keyword evidence="6 8" id="KW-1133">Transmembrane helix</keyword>
<feature type="transmembrane region" description="Helical" evidence="8">
    <location>
        <begin position="159"/>
        <end position="177"/>
    </location>
</feature>
<comment type="similarity">
    <text evidence="2">Belongs to the AzlC family.</text>
</comment>
<feature type="transmembrane region" description="Helical" evidence="8">
    <location>
        <begin position="130"/>
        <end position="153"/>
    </location>
</feature>
<evidence type="ECO:0000256" key="4">
    <source>
        <dbReference type="ARBA" id="ARBA00022475"/>
    </source>
</evidence>
<dbReference type="GO" id="GO:1903785">
    <property type="term" value="P:L-valine transmembrane transport"/>
    <property type="evidence" value="ECO:0007669"/>
    <property type="project" value="TreeGrafter"/>
</dbReference>
<evidence type="ECO:0000256" key="6">
    <source>
        <dbReference type="ARBA" id="ARBA00022989"/>
    </source>
</evidence>
<evidence type="ECO:0000256" key="3">
    <source>
        <dbReference type="ARBA" id="ARBA00022448"/>
    </source>
</evidence>
<dbReference type="AlphaFoldDB" id="A0A371P9U4"/>
<evidence type="ECO:0000313" key="10">
    <source>
        <dbReference type="Proteomes" id="UP000265581"/>
    </source>
</evidence>
<keyword evidence="3" id="KW-0813">Transport</keyword>
<proteinExistence type="inferred from homology"/>
<dbReference type="PANTHER" id="PTHR34979">
    <property type="entry name" value="INNER MEMBRANE PROTEIN YGAZ"/>
    <property type="match status" value="1"/>
</dbReference>
<dbReference type="OrthoDB" id="5195391at2"/>
<accession>A0A371P9U4</accession>
<comment type="subcellular location">
    <subcellularLocation>
        <location evidence="1">Cell membrane</location>
        <topology evidence="1">Multi-pass membrane protein</topology>
    </subcellularLocation>
</comment>
<dbReference type="Pfam" id="PF03591">
    <property type="entry name" value="AzlC"/>
    <property type="match status" value="1"/>
</dbReference>
<feature type="transmembrane region" description="Helical" evidence="8">
    <location>
        <begin position="189"/>
        <end position="214"/>
    </location>
</feature>
<evidence type="ECO:0000256" key="8">
    <source>
        <dbReference type="SAM" id="Phobius"/>
    </source>
</evidence>
<evidence type="ECO:0000256" key="2">
    <source>
        <dbReference type="ARBA" id="ARBA00010735"/>
    </source>
</evidence>
<dbReference type="Proteomes" id="UP000265581">
    <property type="component" value="Unassembled WGS sequence"/>
</dbReference>
<protein>
    <submittedName>
        <fullName evidence="9">Branched-chain amino acid ABC transporter permease</fullName>
    </submittedName>
</protein>
<dbReference type="RefSeq" id="WP_119702846.1">
    <property type="nucleotide sequence ID" value="NZ_JBHSOI010000001.1"/>
</dbReference>
<evidence type="ECO:0000256" key="7">
    <source>
        <dbReference type="ARBA" id="ARBA00023136"/>
    </source>
</evidence>
<keyword evidence="7 8" id="KW-0472">Membrane</keyword>
<keyword evidence="10" id="KW-1185">Reference proteome</keyword>